<feature type="transmembrane region" description="Helical" evidence="1">
    <location>
        <begin position="146"/>
        <end position="167"/>
    </location>
</feature>
<dbReference type="Proteomes" id="UP000198836">
    <property type="component" value="Unassembled WGS sequence"/>
</dbReference>
<evidence type="ECO:0000313" key="2">
    <source>
        <dbReference type="EMBL" id="SFA39709.1"/>
    </source>
</evidence>
<dbReference type="STRING" id="332999.SAMN04488511_101507"/>
<evidence type="ECO:0000313" key="3">
    <source>
        <dbReference type="Proteomes" id="UP000198836"/>
    </source>
</evidence>
<keyword evidence="1" id="KW-1133">Transmembrane helix</keyword>
<organism evidence="2 3">
    <name type="scientific">Pedobacter suwonensis</name>
    <dbReference type="NCBI Taxonomy" id="332999"/>
    <lineage>
        <taxon>Bacteria</taxon>
        <taxon>Pseudomonadati</taxon>
        <taxon>Bacteroidota</taxon>
        <taxon>Sphingobacteriia</taxon>
        <taxon>Sphingobacteriales</taxon>
        <taxon>Sphingobacteriaceae</taxon>
        <taxon>Pedobacter</taxon>
    </lineage>
</organism>
<dbReference type="EMBL" id="FOJM01000001">
    <property type="protein sequence ID" value="SFA39709.1"/>
    <property type="molecule type" value="Genomic_DNA"/>
</dbReference>
<feature type="transmembrane region" description="Helical" evidence="1">
    <location>
        <begin position="105"/>
        <end position="126"/>
    </location>
</feature>
<name>A0A1I0SJM2_9SPHI</name>
<evidence type="ECO:0008006" key="4">
    <source>
        <dbReference type="Google" id="ProtNLM"/>
    </source>
</evidence>
<accession>A0A1I0SJM2</accession>
<protein>
    <recommendedName>
        <fullName evidence="4">DUF2975 domain-containing protein</fullName>
    </recommendedName>
</protein>
<keyword evidence="3" id="KW-1185">Reference proteome</keyword>
<feature type="transmembrane region" description="Helical" evidence="1">
    <location>
        <begin position="67"/>
        <end position="93"/>
    </location>
</feature>
<keyword evidence="1" id="KW-0472">Membrane</keyword>
<feature type="transmembrane region" description="Helical" evidence="1">
    <location>
        <begin position="16"/>
        <end position="40"/>
    </location>
</feature>
<dbReference type="AlphaFoldDB" id="A0A1I0SJM2"/>
<sequence>MKNKASVNNLISVMKVLTWIVFVGLCIKTGSLIISFTISITESHLAAKDLYKGLDLSPLLDHSPSQYVMLMLLLILSWAAKAFLFFIAIKIFLKINLEHPFSDKMAALIINLSYVSLVIGILTIMAGAYSNDLVTDGVIFPNLSPYLAGGNEFLFLAGILFIISLVFKRGIEIQAENDLTV</sequence>
<proteinExistence type="predicted"/>
<evidence type="ECO:0000256" key="1">
    <source>
        <dbReference type="SAM" id="Phobius"/>
    </source>
</evidence>
<gene>
    <name evidence="2" type="ORF">SAMN04488511_101507</name>
</gene>
<reference evidence="3" key="1">
    <citation type="submission" date="2016-10" db="EMBL/GenBank/DDBJ databases">
        <authorList>
            <person name="Varghese N."/>
            <person name="Submissions S."/>
        </authorList>
    </citation>
    <scope>NUCLEOTIDE SEQUENCE [LARGE SCALE GENOMIC DNA]</scope>
    <source>
        <strain evidence="3">DSM 18130</strain>
    </source>
</reference>
<keyword evidence="1" id="KW-0812">Transmembrane</keyword>
<dbReference type="RefSeq" id="WP_090979881.1">
    <property type="nucleotide sequence ID" value="NZ_FOJM01000001.1"/>
</dbReference>
<dbReference type="OrthoDB" id="672524at2"/>